<feature type="compositionally biased region" description="Basic and acidic residues" evidence="1">
    <location>
        <begin position="11"/>
        <end position="23"/>
    </location>
</feature>
<comment type="caution">
    <text evidence="2">The sequence shown here is derived from an EMBL/GenBank/DDBJ whole genome shotgun (WGS) entry which is preliminary data.</text>
</comment>
<dbReference type="Proteomes" id="UP001428290">
    <property type="component" value="Unassembled WGS sequence"/>
</dbReference>
<organism evidence="2 3">
    <name type="scientific">Herpetosiphon gulosus</name>
    <dbReference type="NCBI Taxonomy" id="1973496"/>
    <lineage>
        <taxon>Bacteria</taxon>
        <taxon>Bacillati</taxon>
        <taxon>Chloroflexota</taxon>
        <taxon>Chloroflexia</taxon>
        <taxon>Herpetosiphonales</taxon>
        <taxon>Herpetosiphonaceae</taxon>
        <taxon>Herpetosiphon</taxon>
    </lineage>
</organism>
<feature type="region of interest" description="Disordered" evidence="1">
    <location>
        <begin position="1"/>
        <end position="38"/>
    </location>
</feature>
<name>A0ABP9X7U0_9CHLR</name>
<keyword evidence="3" id="KW-1185">Reference proteome</keyword>
<dbReference type="PROSITE" id="PS50096">
    <property type="entry name" value="IQ"/>
    <property type="match status" value="1"/>
</dbReference>
<evidence type="ECO:0000256" key="1">
    <source>
        <dbReference type="SAM" id="MobiDB-lite"/>
    </source>
</evidence>
<reference evidence="2 3" key="1">
    <citation type="submission" date="2024-02" db="EMBL/GenBank/DDBJ databases">
        <title>Herpetosiphon gulosus NBRC 112829.</title>
        <authorList>
            <person name="Ichikawa N."/>
            <person name="Katano-Makiyama Y."/>
            <person name="Hidaka K."/>
        </authorList>
    </citation>
    <scope>NUCLEOTIDE SEQUENCE [LARGE SCALE GENOMIC DNA]</scope>
    <source>
        <strain evidence="2 3">NBRC 112829</strain>
    </source>
</reference>
<proteinExistence type="predicted"/>
<gene>
    <name evidence="2" type="ORF">Hgul01_05282</name>
</gene>
<sequence>MGQEITLKSRPVREDRRASEHERKRTRSNNRSANAAPRRLVVEPANRVQERVELETSKTTLSVRDARSLLNEMHSPSAPSEKLRSTIQQYVRGIRARSE</sequence>
<dbReference type="EMBL" id="BAABRU010000052">
    <property type="protein sequence ID" value="GAA5531457.1"/>
    <property type="molecule type" value="Genomic_DNA"/>
</dbReference>
<evidence type="ECO:0000313" key="3">
    <source>
        <dbReference type="Proteomes" id="UP001428290"/>
    </source>
</evidence>
<evidence type="ECO:0000313" key="2">
    <source>
        <dbReference type="EMBL" id="GAA5531457.1"/>
    </source>
</evidence>
<accession>A0ABP9X7U0</accession>
<protein>
    <submittedName>
        <fullName evidence="2">Uncharacterized protein</fullName>
    </submittedName>
</protein>